<keyword evidence="11" id="KW-1185">Reference proteome</keyword>
<comment type="similarity">
    <text evidence="2 8">Belongs to the Casparian strip membrane proteins (CASP) family.</text>
</comment>
<comment type="subcellular location">
    <subcellularLocation>
        <location evidence="1 8">Cell membrane</location>
        <topology evidence="1 8">Multi-pass membrane protein</topology>
    </subcellularLocation>
</comment>
<evidence type="ECO:0000256" key="9">
    <source>
        <dbReference type="SAM" id="MobiDB-lite"/>
    </source>
</evidence>
<dbReference type="KEGG" id="cmos:111454172"/>
<dbReference type="RefSeq" id="XP_022951298.1">
    <property type="nucleotide sequence ID" value="XM_023095530.1"/>
</dbReference>
<dbReference type="AlphaFoldDB" id="A0A6J1GHC2"/>
<dbReference type="PANTHER" id="PTHR33573">
    <property type="entry name" value="CASP-LIKE PROTEIN 4A4"/>
    <property type="match status" value="1"/>
</dbReference>
<evidence type="ECO:0000259" key="10">
    <source>
        <dbReference type="Pfam" id="PF04535"/>
    </source>
</evidence>
<keyword evidence="5 8" id="KW-0812">Transmembrane</keyword>
<comment type="subunit">
    <text evidence="3 8">Homodimer and heterodimers.</text>
</comment>
<dbReference type="PANTHER" id="PTHR33573:SF57">
    <property type="entry name" value="CASP-LIKE PROTEIN 4B1"/>
    <property type="match status" value="1"/>
</dbReference>
<feature type="domain" description="Casparian strip membrane protein" evidence="10">
    <location>
        <begin position="69"/>
        <end position="195"/>
    </location>
</feature>
<feature type="transmembrane region" description="Helical" evidence="8">
    <location>
        <begin position="71"/>
        <end position="89"/>
    </location>
</feature>
<protein>
    <recommendedName>
        <fullName evidence="8">CASP-like protein</fullName>
    </recommendedName>
</protein>
<feature type="transmembrane region" description="Helical" evidence="8">
    <location>
        <begin position="185"/>
        <end position="206"/>
    </location>
</feature>
<proteinExistence type="inferred from homology"/>
<evidence type="ECO:0000256" key="6">
    <source>
        <dbReference type="ARBA" id="ARBA00022989"/>
    </source>
</evidence>
<dbReference type="GO" id="GO:0005886">
    <property type="term" value="C:plasma membrane"/>
    <property type="evidence" value="ECO:0007669"/>
    <property type="project" value="UniProtKB-SubCell"/>
</dbReference>
<evidence type="ECO:0000256" key="7">
    <source>
        <dbReference type="ARBA" id="ARBA00023136"/>
    </source>
</evidence>
<dbReference type="Pfam" id="PF04535">
    <property type="entry name" value="CASP_dom"/>
    <property type="match status" value="1"/>
</dbReference>
<evidence type="ECO:0000256" key="8">
    <source>
        <dbReference type="RuleBase" id="RU361233"/>
    </source>
</evidence>
<keyword evidence="7 8" id="KW-0472">Membrane</keyword>
<feature type="transmembrane region" description="Helical" evidence="8">
    <location>
        <begin position="144"/>
        <end position="165"/>
    </location>
</feature>
<evidence type="ECO:0000256" key="4">
    <source>
        <dbReference type="ARBA" id="ARBA00022475"/>
    </source>
</evidence>
<evidence type="ECO:0000256" key="3">
    <source>
        <dbReference type="ARBA" id="ARBA00011489"/>
    </source>
</evidence>
<organism evidence="11 12">
    <name type="scientific">Cucurbita moschata</name>
    <name type="common">Winter crookneck squash</name>
    <name type="synonym">Cucurbita pepo var. moschata</name>
    <dbReference type="NCBI Taxonomy" id="3662"/>
    <lineage>
        <taxon>Eukaryota</taxon>
        <taxon>Viridiplantae</taxon>
        <taxon>Streptophyta</taxon>
        <taxon>Embryophyta</taxon>
        <taxon>Tracheophyta</taxon>
        <taxon>Spermatophyta</taxon>
        <taxon>Magnoliopsida</taxon>
        <taxon>eudicotyledons</taxon>
        <taxon>Gunneridae</taxon>
        <taxon>Pentapetalae</taxon>
        <taxon>rosids</taxon>
        <taxon>fabids</taxon>
        <taxon>Cucurbitales</taxon>
        <taxon>Cucurbitaceae</taxon>
        <taxon>Cucurbiteae</taxon>
        <taxon>Cucurbita</taxon>
    </lineage>
</organism>
<accession>A0A6J1GHC2</accession>
<evidence type="ECO:0000256" key="1">
    <source>
        <dbReference type="ARBA" id="ARBA00004651"/>
    </source>
</evidence>
<evidence type="ECO:0000313" key="11">
    <source>
        <dbReference type="Proteomes" id="UP000504609"/>
    </source>
</evidence>
<evidence type="ECO:0000256" key="5">
    <source>
        <dbReference type="ARBA" id="ARBA00022692"/>
    </source>
</evidence>
<feature type="region of interest" description="Disordered" evidence="9">
    <location>
        <begin position="1"/>
        <end position="50"/>
    </location>
</feature>
<name>A0A6J1GHC2_CUCMO</name>
<dbReference type="InterPro" id="IPR006702">
    <property type="entry name" value="CASP_dom"/>
</dbReference>
<feature type="compositionally biased region" description="Polar residues" evidence="9">
    <location>
        <begin position="1"/>
        <end position="12"/>
    </location>
</feature>
<gene>
    <name evidence="12" type="primary">LOC111454172</name>
</gene>
<evidence type="ECO:0000256" key="2">
    <source>
        <dbReference type="ARBA" id="ARBA00007651"/>
    </source>
</evidence>
<dbReference type="GeneID" id="111454172"/>
<keyword evidence="6 8" id="KW-1133">Transmembrane helix</keyword>
<sequence length="214" mass="23467">MSNPEDSPTKQKNGAPPPSVPPTVNVGRQSPPPSANPTPDVEMQTPAATSSGVSEILNRWGREDLLKRRVLALRGFGLVFSLLAFLIMACNRHGDWKNFDNYEEFRYVLAIAILSTFYTGAQVFRQIHEVSTARSMFPPRKSAIIDFIGDQILAYLLISASSSAIPMINRMREGSDNIFTDSLAASITMSLFAFLSLALSAAITGYKLSTQSYI</sequence>
<keyword evidence="4 8" id="KW-1003">Cell membrane</keyword>
<reference evidence="12" key="1">
    <citation type="submission" date="2025-08" db="UniProtKB">
        <authorList>
            <consortium name="RefSeq"/>
        </authorList>
    </citation>
    <scope>IDENTIFICATION</scope>
    <source>
        <tissue evidence="12">Young leaves</tissue>
    </source>
</reference>
<evidence type="ECO:0000313" key="12">
    <source>
        <dbReference type="RefSeq" id="XP_022951298.1"/>
    </source>
</evidence>
<dbReference type="Proteomes" id="UP000504609">
    <property type="component" value="Unplaced"/>
</dbReference>
<feature type="transmembrane region" description="Helical" evidence="8">
    <location>
        <begin position="105"/>
        <end position="124"/>
    </location>
</feature>